<accession>A0A1H7FU87</accession>
<dbReference type="EMBL" id="FOAP01000001">
    <property type="protein sequence ID" value="SEK29666.1"/>
    <property type="molecule type" value="Genomic_DNA"/>
</dbReference>
<dbReference type="RefSeq" id="WP_075004511.1">
    <property type="nucleotide sequence ID" value="NZ_FOAP01000001.1"/>
</dbReference>
<evidence type="ECO:0000313" key="2">
    <source>
        <dbReference type="EMBL" id="SEK29666.1"/>
    </source>
</evidence>
<feature type="compositionally biased region" description="Low complexity" evidence="1">
    <location>
        <begin position="91"/>
        <end position="100"/>
    </location>
</feature>
<dbReference type="AlphaFoldDB" id="A0A1H7FU87"/>
<feature type="compositionally biased region" description="Pro residues" evidence="1">
    <location>
        <begin position="48"/>
        <end position="58"/>
    </location>
</feature>
<protein>
    <submittedName>
        <fullName evidence="2">Uncharacterized protein</fullName>
    </submittedName>
</protein>
<dbReference type="OrthoDB" id="9959550at2"/>
<organism evidence="2 3">
    <name type="scientific">Stigmatella aurantiaca</name>
    <dbReference type="NCBI Taxonomy" id="41"/>
    <lineage>
        <taxon>Bacteria</taxon>
        <taxon>Pseudomonadati</taxon>
        <taxon>Myxococcota</taxon>
        <taxon>Myxococcia</taxon>
        <taxon>Myxococcales</taxon>
        <taxon>Cystobacterineae</taxon>
        <taxon>Archangiaceae</taxon>
        <taxon>Stigmatella</taxon>
    </lineage>
</organism>
<evidence type="ECO:0000256" key="1">
    <source>
        <dbReference type="SAM" id="MobiDB-lite"/>
    </source>
</evidence>
<dbReference type="Proteomes" id="UP000182719">
    <property type="component" value="Unassembled WGS sequence"/>
</dbReference>
<sequence length="341" mass="36170">MSRRPWVFLAVSLGLHGLVLGGLAWWAPGRPLSGRAPQAPLWMEVQEAPPPPPSPPAGPVASTPSEPIASSQPKRRGGAPRQALPSPPAAASPQGPSGEAVPSAPEVPLASDVPRRPTLVPSVPALPVPAPEEKGEQARVAERVDSLLRGDQAASQVRDGHVDAYFAQLRQAMAQGVGGRVQEGAPAPRAPPPEETGFVEDRPVPPPSADRIEVVERYSANTQAVKRDPFGLTPGGLIGRALLMPIFSTDLEAPDSRLPLRAVIELRQVRATQESFARLLKSSQNAAFDAHVLARVPEAVAALPLPARRVGSAMDEVRSVWSFEGTPEPPAVVRLRLLRIY</sequence>
<gene>
    <name evidence="2" type="ORF">SAMN05444354_101215</name>
</gene>
<name>A0A1H7FU87_STIAU</name>
<feature type="region of interest" description="Disordered" evidence="1">
    <location>
        <begin position="44"/>
        <end position="139"/>
    </location>
</feature>
<feature type="region of interest" description="Disordered" evidence="1">
    <location>
        <begin position="181"/>
        <end position="207"/>
    </location>
</feature>
<proteinExistence type="predicted"/>
<evidence type="ECO:0000313" key="3">
    <source>
        <dbReference type="Proteomes" id="UP000182719"/>
    </source>
</evidence>
<reference evidence="3" key="1">
    <citation type="submission" date="2016-10" db="EMBL/GenBank/DDBJ databases">
        <authorList>
            <person name="Varghese N."/>
            <person name="Submissions S."/>
        </authorList>
    </citation>
    <scope>NUCLEOTIDE SEQUENCE [LARGE SCALE GENOMIC DNA]</scope>
    <source>
        <strain evidence="3">DSM 17044</strain>
    </source>
</reference>
<keyword evidence="3" id="KW-1185">Reference proteome</keyword>